<organism evidence="2 3">
    <name type="scientific">Serratia phage Tsm2</name>
    <dbReference type="NCBI Taxonomy" id="2787014"/>
    <lineage>
        <taxon>Viruses</taxon>
        <taxon>Duplodnaviria</taxon>
        <taxon>Heunggongvirae</taxon>
        <taxon>Uroviricota</taxon>
        <taxon>Caudoviricetes</taxon>
        <taxon>Sarkviridae</taxon>
        <taxon>Otakuvirus</taxon>
        <taxon>Otakuvirus Tsm2</taxon>
    </lineage>
</organism>
<accession>A0A7S9XDP9</accession>
<feature type="transmembrane region" description="Helical" evidence="1">
    <location>
        <begin position="20"/>
        <end position="42"/>
    </location>
</feature>
<keyword evidence="1" id="KW-0472">Membrane</keyword>
<proteinExistence type="predicted"/>
<evidence type="ECO:0000313" key="3">
    <source>
        <dbReference type="Proteomes" id="UP000595016"/>
    </source>
</evidence>
<dbReference type="Proteomes" id="UP000595016">
    <property type="component" value="Segment"/>
</dbReference>
<sequence length="44" mass="4567">MLSIIGVVLVSLFKGDDDAYPALIFLGLLELLVEIGICAAVFGG</sequence>
<evidence type="ECO:0000256" key="1">
    <source>
        <dbReference type="SAM" id="Phobius"/>
    </source>
</evidence>
<name>A0A7S9XDP9_9CAUD</name>
<dbReference type="EMBL" id="MW082583">
    <property type="protein sequence ID" value="QPI13721.1"/>
    <property type="molecule type" value="Genomic_DNA"/>
</dbReference>
<keyword evidence="1" id="KW-0812">Transmembrane</keyword>
<keyword evidence="1" id="KW-1133">Transmembrane helix</keyword>
<gene>
    <name evidence="2" type="ORF">SIPHO4S_00025</name>
</gene>
<keyword evidence="3" id="KW-1185">Reference proteome</keyword>
<reference evidence="2 3" key="1">
    <citation type="submission" date="2020-10" db="EMBL/GenBank/DDBJ databases">
        <authorList>
            <person name="Dukhno E.A."/>
            <person name="Kornienko N.O."/>
            <person name="Shybanov S.R."/>
            <person name="Kharina A.V."/>
            <person name="Budzanivska I.G."/>
        </authorList>
    </citation>
    <scope>NUCLEOTIDE SEQUENCE [LARGE SCALE GENOMIC DNA]</scope>
</reference>
<protein>
    <submittedName>
        <fullName evidence="2">Uncharacterized protein</fullName>
    </submittedName>
</protein>
<evidence type="ECO:0000313" key="2">
    <source>
        <dbReference type="EMBL" id="QPI13721.1"/>
    </source>
</evidence>